<evidence type="ECO:0000256" key="1">
    <source>
        <dbReference type="ARBA" id="ARBA00001709"/>
    </source>
</evidence>
<dbReference type="GO" id="GO:0005829">
    <property type="term" value="C:cytosol"/>
    <property type="evidence" value="ECO:0007669"/>
    <property type="project" value="TreeGrafter"/>
</dbReference>
<evidence type="ECO:0000256" key="2">
    <source>
        <dbReference type="ARBA" id="ARBA00011915"/>
    </source>
</evidence>
<dbReference type="GO" id="GO:0006574">
    <property type="term" value="P:L-valine catabolic process"/>
    <property type="evidence" value="ECO:0007669"/>
    <property type="project" value="TreeGrafter"/>
</dbReference>
<keyword evidence="3" id="KW-0378">Hydrolase</keyword>
<comment type="catalytic activity">
    <reaction evidence="1">
        <text>3-hydroxy-2-methylpropanoyl-CoA + H2O = 3-hydroxy-2-methylpropanoate + CoA + H(+)</text>
        <dbReference type="Rhea" id="RHEA:20888"/>
        <dbReference type="ChEBI" id="CHEBI:11805"/>
        <dbReference type="ChEBI" id="CHEBI:15377"/>
        <dbReference type="ChEBI" id="CHEBI:15378"/>
        <dbReference type="ChEBI" id="CHEBI:57287"/>
        <dbReference type="ChEBI" id="CHEBI:57340"/>
        <dbReference type="EC" id="3.1.2.4"/>
    </reaction>
</comment>
<dbReference type="NCBIfam" id="NF004127">
    <property type="entry name" value="PRK05617.1"/>
    <property type="match status" value="1"/>
</dbReference>
<organism evidence="5 6">
    <name type="scientific">Parashewanella spongiae</name>
    <dbReference type="NCBI Taxonomy" id="342950"/>
    <lineage>
        <taxon>Bacteria</taxon>
        <taxon>Pseudomonadati</taxon>
        <taxon>Pseudomonadota</taxon>
        <taxon>Gammaproteobacteria</taxon>
        <taxon>Alteromonadales</taxon>
        <taxon>Shewanellaceae</taxon>
        <taxon>Parashewanella</taxon>
    </lineage>
</organism>
<evidence type="ECO:0000256" key="3">
    <source>
        <dbReference type="ARBA" id="ARBA00022801"/>
    </source>
</evidence>
<dbReference type="GO" id="GO:0003860">
    <property type="term" value="F:3-hydroxyisobutyryl-CoA hydrolase activity"/>
    <property type="evidence" value="ECO:0007669"/>
    <property type="project" value="UniProtKB-EC"/>
</dbReference>
<proteinExistence type="predicted"/>
<dbReference type="SUPFAM" id="SSF52096">
    <property type="entry name" value="ClpP/crotonase"/>
    <property type="match status" value="1"/>
</dbReference>
<evidence type="ECO:0000313" key="5">
    <source>
        <dbReference type="EMBL" id="RJY19416.1"/>
    </source>
</evidence>
<dbReference type="AlphaFoldDB" id="A0A3A6UBM1"/>
<dbReference type="EMBL" id="QYYH01000003">
    <property type="protein sequence ID" value="RJY19416.1"/>
    <property type="molecule type" value="Genomic_DNA"/>
</dbReference>
<keyword evidence="6" id="KW-1185">Reference proteome</keyword>
<dbReference type="PANTHER" id="PTHR43176:SF3">
    <property type="entry name" value="3-HYDROXYISOBUTYRYL-COA HYDROLASE, MITOCHONDRIAL"/>
    <property type="match status" value="1"/>
</dbReference>
<dbReference type="PANTHER" id="PTHR43176">
    <property type="entry name" value="3-HYDROXYISOBUTYRYL-COA HYDROLASE-RELATED"/>
    <property type="match status" value="1"/>
</dbReference>
<reference evidence="5 6" key="1">
    <citation type="submission" date="2018-09" db="EMBL/GenBank/DDBJ databases">
        <title>Phylogeny of the Shewanellaceae, and recommendation for two new genera, Pseudoshewanella and Parashewanella.</title>
        <authorList>
            <person name="Wang G."/>
        </authorList>
    </citation>
    <scope>NUCLEOTIDE SEQUENCE [LARGE SCALE GENOMIC DNA]</scope>
    <source>
        <strain evidence="5 6">KCTC 22492</strain>
    </source>
</reference>
<dbReference type="InterPro" id="IPR045004">
    <property type="entry name" value="ECH_dom"/>
</dbReference>
<dbReference type="InterPro" id="IPR029045">
    <property type="entry name" value="ClpP/crotonase-like_dom_sf"/>
</dbReference>
<accession>A0A3A6UBM1</accession>
<protein>
    <recommendedName>
        <fullName evidence="2">3-hydroxyisobutyryl-CoA hydrolase</fullName>
        <ecNumber evidence="2">3.1.2.4</ecNumber>
    </recommendedName>
</protein>
<dbReference type="Gene3D" id="3.90.226.10">
    <property type="entry name" value="2-enoyl-CoA Hydratase, Chain A, domain 1"/>
    <property type="match status" value="1"/>
</dbReference>
<dbReference type="CDD" id="cd06558">
    <property type="entry name" value="crotonase-like"/>
    <property type="match status" value="1"/>
</dbReference>
<comment type="caution">
    <text evidence="5">The sequence shown here is derived from an EMBL/GenBank/DDBJ whole genome shotgun (WGS) entry which is preliminary data.</text>
</comment>
<name>A0A3A6UBM1_9GAMM</name>
<sequence length="376" mass="41103">MEKLLMSCQQPVCFQTLKTASGKLIGVATLNAEKALNALNLDMLRLLTKQLTDWKNDSEIACVVLDGCGEKAFCAGGDVRALYDASIESKGEIAAAAQTFFTEEYQLDFLIHEFGKPLLVWGNGFVMGGGVGLMAGASHRVVTETSQIAMPEVTIGLYPDVGGSYFLNRMPGKTGLFLGLTAYQMSAADACYVGMANHFLNNDDKELMFDAMATLDWSGDIGMDHQRLDEMLNELTYKTAMPKGESVLALNQGLIDTLMTGSLTDIVARIGEIETDEKWLSRAKSAMLAGSPISWQLIYRQTQLDESLTLADTFRWELAVSVNCLAVGDFNEGVRALLIDKDRNPKWHYGSVGTIPSELIDKITSSPWESHPLADL</sequence>
<dbReference type="InterPro" id="IPR032259">
    <property type="entry name" value="HIBYL-CoA-H"/>
</dbReference>
<dbReference type="Pfam" id="PF16113">
    <property type="entry name" value="ECH_2"/>
    <property type="match status" value="1"/>
</dbReference>
<dbReference type="EC" id="3.1.2.4" evidence="2"/>
<dbReference type="Proteomes" id="UP000273022">
    <property type="component" value="Unassembled WGS sequence"/>
</dbReference>
<evidence type="ECO:0000313" key="6">
    <source>
        <dbReference type="Proteomes" id="UP000273022"/>
    </source>
</evidence>
<evidence type="ECO:0000259" key="4">
    <source>
        <dbReference type="Pfam" id="PF16113"/>
    </source>
</evidence>
<keyword evidence="5" id="KW-0413">Isomerase</keyword>
<gene>
    <name evidence="5" type="ORF">D5R81_00935</name>
</gene>
<dbReference type="GO" id="GO:0016853">
    <property type="term" value="F:isomerase activity"/>
    <property type="evidence" value="ECO:0007669"/>
    <property type="project" value="UniProtKB-KW"/>
</dbReference>
<dbReference type="OrthoDB" id="9790967at2"/>
<feature type="domain" description="Enoyl-CoA hydratase/isomerase" evidence="4">
    <location>
        <begin position="25"/>
        <end position="363"/>
    </location>
</feature>